<feature type="region of interest" description="Disordered" evidence="1">
    <location>
        <begin position="76"/>
        <end position="96"/>
    </location>
</feature>
<evidence type="ECO:0000256" key="1">
    <source>
        <dbReference type="SAM" id="MobiDB-lite"/>
    </source>
</evidence>
<gene>
    <name evidence="2" type="ORF">GPECTOR_73g636</name>
</gene>
<reference evidence="3" key="1">
    <citation type="journal article" date="2016" name="Nat. Commun.">
        <title>The Gonium pectorale genome demonstrates co-option of cell cycle regulation during the evolution of multicellularity.</title>
        <authorList>
            <person name="Hanschen E.R."/>
            <person name="Marriage T.N."/>
            <person name="Ferris P.J."/>
            <person name="Hamaji T."/>
            <person name="Toyoda A."/>
            <person name="Fujiyama A."/>
            <person name="Neme R."/>
            <person name="Noguchi H."/>
            <person name="Minakuchi Y."/>
            <person name="Suzuki M."/>
            <person name="Kawai-Toyooka H."/>
            <person name="Smith D.R."/>
            <person name="Sparks H."/>
            <person name="Anderson J."/>
            <person name="Bakaric R."/>
            <person name="Luria V."/>
            <person name="Karger A."/>
            <person name="Kirschner M.W."/>
            <person name="Durand P.M."/>
            <person name="Michod R.E."/>
            <person name="Nozaki H."/>
            <person name="Olson B.J."/>
        </authorList>
    </citation>
    <scope>NUCLEOTIDE SEQUENCE [LARGE SCALE GENOMIC DNA]</scope>
    <source>
        <strain evidence="3">NIES-2863</strain>
    </source>
</reference>
<name>A0A150G3N0_GONPE</name>
<protein>
    <submittedName>
        <fullName evidence="2">Uncharacterized protein</fullName>
    </submittedName>
</protein>
<evidence type="ECO:0000313" key="2">
    <source>
        <dbReference type="EMBL" id="KXZ44115.1"/>
    </source>
</evidence>
<dbReference type="AlphaFoldDB" id="A0A150G3N0"/>
<sequence>MYKKEFMTSLQAKGKLERPMTAADERRVLENNQTATRIFPSSFGRDAVLDIMVQKATARIDAVTGKLPAGAHVPSAEAAGRAVPPKQGTSNRHALEARVNELELEIRAERERRSRLEREMSAFRSNLSSRGGGCEGCPR</sequence>
<organism evidence="2 3">
    <name type="scientific">Gonium pectorale</name>
    <name type="common">Green alga</name>
    <dbReference type="NCBI Taxonomy" id="33097"/>
    <lineage>
        <taxon>Eukaryota</taxon>
        <taxon>Viridiplantae</taxon>
        <taxon>Chlorophyta</taxon>
        <taxon>core chlorophytes</taxon>
        <taxon>Chlorophyceae</taxon>
        <taxon>CS clade</taxon>
        <taxon>Chlamydomonadales</taxon>
        <taxon>Volvocaceae</taxon>
        <taxon>Gonium</taxon>
    </lineage>
</organism>
<comment type="caution">
    <text evidence="2">The sequence shown here is derived from an EMBL/GenBank/DDBJ whole genome shotgun (WGS) entry which is preliminary data.</text>
</comment>
<dbReference type="OrthoDB" id="523936at2759"/>
<proteinExistence type="predicted"/>
<dbReference type="EMBL" id="LSYV01000074">
    <property type="protein sequence ID" value="KXZ44115.1"/>
    <property type="molecule type" value="Genomic_DNA"/>
</dbReference>
<keyword evidence="3" id="KW-1185">Reference proteome</keyword>
<dbReference type="Proteomes" id="UP000075714">
    <property type="component" value="Unassembled WGS sequence"/>
</dbReference>
<evidence type="ECO:0000313" key="3">
    <source>
        <dbReference type="Proteomes" id="UP000075714"/>
    </source>
</evidence>
<accession>A0A150G3N0</accession>